<dbReference type="OrthoDB" id="9801799at2"/>
<feature type="region of interest" description="Disordered" evidence="1">
    <location>
        <begin position="49"/>
        <end position="76"/>
    </location>
</feature>
<dbReference type="InterPro" id="IPR039424">
    <property type="entry name" value="SBP_5"/>
</dbReference>
<dbReference type="InterPro" id="IPR000914">
    <property type="entry name" value="SBP_5_dom"/>
</dbReference>
<dbReference type="PANTHER" id="PTHR30290:SF81">
    <property type="entry name" value="OLIGOPEPTIDE-BINDING PROTEIN OPPA"/>
    <property type="match status" value="1"/>
</dbReference>
<gene>
    <name evidence="3" type="ORF">SUTMEG_15690</name>
</gene>
<keyword evidence="4" id="KW-1185">Reference proteome</keyword>
<evidence type="ECO:0000256" key="1">
    <source>
        <dbReference type="SAM" id="MobiDB-lite"/>
    </source>
</evidence>
<accession>A0A2Z6IEK8</accession>
<dbReference type="RefSeq" id="WP_120177261.1">
    <property type="nucleotide sequence ID" value="NZ_AP018786.1"/>
</dbReference>
<sequence length="571" mass="61506">MTRLPTLPPTILSKTTGKSGLRATSALATSFTVSLALATSLALTGCGPSEDAGKDASNAATNAAKEVSSAAPQTPAKTAAEAPAVFVFGDTTFNAENEEPDVNPRNGYAGWAALRYGVGETLFRYDEHMRPQPWLAERFENVDPLTWKIELKENVRFSNGRAVDAAAVKASLEALVKEHARARGDLQIASVEADGLTLTIRTEVPRPTLVNYLSDPYGAVVDVEAGVKDGIVVGTGPYRAVKVVTNDSIELVRNENYWGDTRPGYDRVRVLTISDGDTLTMALQSGEIDAAYGLPYASHVLFKKGGFVSTSTATSRTFFLHMNYKSPIASDPAVRRAVAMAVDKERFASVLLQGNGVPATGPFPADFAFGGKAVTARTFDLKAAAEVLENAGWRDANGDGVREKDGKPLVVRWLTYPSRQELPLLAEMVQADLKSIGVKVEVNSTADHNALRRRSETWDVYASAMVTAPTGDPAYFFTTHALSSSSENNGGYVNPELEGLAETLSQTFDPARREALAVDMQNRILADDAFVFAAHLKMTMVAREGVEGLKAHPTDFYEITPVVRPREKAKP</sequence>
<name>A0A2Z6IEK8_9BURK</name>
<dbReference type="SUPFAM" id="SSF53850">
    <property type="entry name" value="Periplasmic binding protein-like II"/>
    <property type="match status" value="1"/>
</dbReference>
<dbReference type="GO" id="GO:0015833">
    <property type="term" value="P:peptide transport"/>
    <property type="evidence" value="ECO:0007669"/>
    <property type="project" value="TreeGrafter"/>
</dbReference>
<dbReference type="PANTHER" id="PTHR30290">
    <property type="entry name" value="PERIPLASMIC BINDING COMPONENT OF ABC TRANSPORTER"/>
    <property type="match status" value="1"/>
</dbReference>
<dbReference type="Proteomes" id="UP000271003">
    <property type="component" value="Chromosome"/>
</dbReference>
<dbReference type="AlphaFoldDB" id="A0A2Z6IEK8"/>
<evidence type="ECO:0000313" key="3">
    <source>
        <dbReference type="EMBL" id="BBF23678.1"/>
    </source>
</evidence>
<dbReference type="InterPro" id="IPR030678">
    <property type="entry name" value="Peptide/Ni-bd"/>
</dbReference>
<dbReference type="KEGG" id="sutt:SUTMEG_15690"/>
<reference evidence="3 4" key="1">
    <citation type="journal article" date="2018" name="Int. J. Syst. Evol. Microbiol.">
        <title>Mesosutterella multiformis gen. nov., sp. nov., a member of the family Sutterellaceae and Sutterella megalosphaeroides sp. nov., isolated from human faeces.</title>
        <authorList>
            <person name="Sakamoto M."/>
            <person name="Ikeyama N."/>
            <person name="Kunihiro T."/>
            <person name="Iino T."/>
            <person name="Yuki M."/>
            <person name="Ohkuma M."/>
        </authorList>
    </citation>
    <scope>NUCLEOTIDE SEQUENCE [LARGE SCALE GENOMIC DNA]</scope>
    <source>
        <strain evidence="3 4">6FBBBH3</strain>
    </source>
</reference>
<dbReference type="GO" id="GO:0030288">
    <property type="term" value="C:outer membrane-bounded periplasmic space"/>
    <property type="evidence" value="ECO:0007669"/>
    <property type="project" value="UniProtKB-ARBA"/>
</dbReference>
<evidence type="ECO:0000313" key="4">
    <source>
        <dbReference type="Proteomes" id="UP000271003"/>
    </source>
</evidence>
<proteinExistence type="predicted"/>
<dbReference type="CDD" id="cd08490">
    <property type="entry name" value="PBP2_NikA_DppA_OppA_like_3"/>
    <property type="match status" value="1"/>
</dbReference>
<feature type="domain" description="Solute-binding protein family 5" evidence="2">
    <location>
        <begin position="131"/>
        <end position="484"/>
    </location>
</feature>
<evidence type="ECO:0000259" key="2">
    <source>
        <dbReference type="Pfam" id="PF00496"/>
    </source>
</evidence>
<dbReference type="Pfam" id="PF00496">
    <property type="entry name" value="SBP_bac_5"/>
    <property type="match status" value="1"/>
</dbReference>
<dbReference type="PIRSF" id="PIRSF002741">
    <property type="entry name" value="MppA"/>
    <property type="match status" value="1"/>
</dbReference>
<dbReference type="GO" id="GO:1904680">
    <property type="term" value="F:peptide transmembrane transporter activity"/>
    <property type="evidence" value="ECO:0007669"/>
    <property type="project" value="TreeGrafter"/>
</dbReference>
<dbReference type="Gene3D" id="3.10.105.10">
    <property type="entry name" value="Dipeptide-binding Protein, Domain 3"/>
    <property type="match status" value="1"/>
</dbReference>
<dbReference type="EMBL" id="AP018786">
    <property type="protein sequence ID" value="BBF23678.1"/>
    <property type="molecule type" value="Genomic_DNA"/>
</dbReference>
<dbReference type="GO" id="GO:0043190">
    <property type="term" value="C:ATP-binding cassette (ABC) transporter complex"/>
    <property type="evidence" value="ECO:0007669"/>
    <property type="project" value="InterPro"/>
</dbReference>
<dbReference type="Gene3D" id="3.40.190.10">
    <property type="entry name" value="Periplasmic binding protein-like II"/>
    <property type="match status" value="1"/>
</dbReference>
<organism evidence="3 4">
    <name type="scientific">Sutterella megalosphaeroides</name>
    <dbReference type="NCBI Taxonomy" id="2494234"/>
    <lineage>
        <taxon>Bacteria</taxon>
        <taxon>Pseudomonadati</taxon>
        <taxon>Pseudomonadota</taxon>
        <taxon>Betaproteobacteria</taxon>
        <taxon>Burkholderiales</taxon>
        <taxon>Sutterellaceae</taxon>
        <taxon>Sutterella</taxon>
    </lineage>
</organism>
<protein>
    <submittedName>
        <fullName evidence="3">Peptide ABC transporter substrate-binding protein</fullName>
    </submittedName>
</protein>